<dbReference type="Gene3D" id="1.20.5.920">
    <property type="entry name" value="rhodobacter sphaeroides pufx membrane protein"/>
    <property type="match status" value="1"/>
</dbReference>
<evidence type="ECO:0000313" key="4">
    <source>
        <dbReference type="Proteomes" id="UP000184514"/>
    </source>
</evidence>
<dbReference type="InterPro" id="IPR020169">
    <property type="entry name" value="Intrinsic_membrane_PufX"/>
</dbReference>
<dbReference type="Proteomes" id="UP000184514">
    <property type="component" value="Unassembled WGS sequence"/>
</dbReference>
<dbReference type="EMBL" id="MLCB01000162">
    <property type="protein sequence ID" value="OJI92876.1"/>
    <property type="molecule type" value="Genomic_DNA"/>
</dbReference>
<dbReference type="OrthoDB" id="7691147at2"/>
<reference evidence="3 4" key="1">
    <citation type="submission" date="2016-10" db="EMBL/GenBank/DDBJ databases">
        <title>Genome sequence of Planktotalea frisia SH6-1.</title>
        <authorList>
            <person name="Poehlein A."/>
            <person name="Bakenhus I."/>
            <person name="Voget S."/>
            <person name="Brinkhoff T."/>
            <person name="Simon M."/>
        </authorList>
    </citation>
    <scope>NUCLEOTIDE SEQUENCE [LARGE SCALE GENOMIC DNA]</scope>
    <source>
        <strain evidence="3 4">SH6-1</strain>
    </source>
</reference>
<accession>A0A1L9NU91</accession>
<name>A0A1L9NU91_9RHOB</name>
<feature type="region of interest" description="Disordered" evidence="1">
    <location>
        <begin position="56"/>
        <end position="78"/>
    </location>
</feature>
<protein>
    <submittedName>
        <fullName evidence="3">Intrinsic membrane protein PufX</fullName>
    </submittedName>
</protein>
<dbReference type="STRING" id="696762.PFRI_28770"/>
<keyword evidence="4" id="KW-1185">Reference proteome</keyword>
<comment type="caution">
    <text evidence="3">The sequence shown here is derived from an EMBL/GenBank/DDBJ whole genome shotgun (WGS) entry which is preliminary data.</text>
</comment>
<evidence type="ECO:0000313" key="3">
    <source>
        <dbReference type="EMBL" id="OJI92876.1"/>
    </source>
</evidence>
<evidence type="ECO:0000256" key="1">
    <source>
        <dbReference type="SAM" id="MobiDB-lite"/>
    </source>
</evidence>
<organism evidence="3 4">
    <name type="scientific">Planktotalea frisia</name>
    <dbReference type="NCBI Taxonomy" id="696762"/>
    <lineage>
        <taxon>Bacteria</taxon>
        <taxon>Pseudomonadati</taxon>
        <taxon>Pseudomonadota</taxon>
        <taxon>Alphaproteobacteria</taxon>
        <taxon>Rhodobacterales</taxon>
        <taxon>Paracoccaceae</taxon>
        <taxon>Planktotalea</taxon>
    </lineage>
</organism>
<sequence>MSDNHDYLGTGNTSRLTADVTFLMLKGAGYAMVFCLVLWASLAALQGIGLLLPEESRETEDPTPFSHLLADPAINQLT</sequence>
<dbReference type="RefSeq" id="WP_072631405.1">
    <property type="nucleotide sequence ID" value="NZ_JABBAN010000210.1"/>
</dbReference>
<keyword evidence="2" id="KW-0812">Transmembrane</keyword>
<keyword evidence="2" id="KW-1133">Transmembrane helix</keyword>
<dbReference type="AlphaFoldDB" id="A0A1L9NU91"/>
<feature type="transmembrane region" description="Helical" evidence="2">
    <location>
        <begin position="30"/>
        <end position="52"/>
    </location>
</feature>
<proteinExistence type="predicted"/>
<gene>
    <name evidence="3" type="ORF">PFRI_28770</name>
</gene>
<dbReference type="Pfam" id="PF11511">
    <property type="entry name" value="RhodobacterPufX"/>
    <property type="match status" value="1"/>
</dbReference>
<keyword evidence="2" id="KW-0472">Membrane</keyword>
<evidence type="ECO:0000256" key="2">
    <source>
        <dbReference type="SAM" id="Phobius"/>
    </source>
</evidence>